<reference evidence="2" key="2">
    <citation type="submission" date="2019-06" db="EMBL/GenBank/DDBJ databases">
        <title>Genomics analysis of Aphanomyces spp. identifies a new class of oomycete effector associated with host adaptation.</title>
        <authorList>
            <person name="Gaulin E."/>
        </authorList>
    </citation>
    <scope>NUCLEOTIDE SEQUENCE</scope>
    <source>
        <strain evidence="2">CBS 578.67</strain>
    </source>
</reference>
<sequence length="213" mass="23736">MPLTCRFNQCTRVALPQSSKCKFHKKRSLCAAPNCTNQTVRHRLCVRHGGKRTCQIDGCDAPTRGRKHCPKHGGAVPKRFCSVDGCSKQAHSNHKCVAHGGGRFCAVTECQRHVRTRGLCRIHIESPTDGPAYPKFEPQSFGGSSCLGNITTLTDDESFKGRYASTAVRLEDWSCLLDHLFERMCPPLSPLEDEFSLVTLQSLWVQNQNSFSQ</sequence>
<organism evidence="3 4">
    <name type="scientific">Aphanomyces stellatus</name>
    <dbReference type="NCBI Taxonomy" id="120398"/>
    <lineage>
        <taxon>Eukaryota</taxon>
        <taxon>Sar</taxon>
        <taxon>Stramenopiles</taxon>
        <taxon>Oomycota</taxon>
        <taxon>Saprolegniomycetes</taxon>
        <taxon>Saprolegniales</taxon>
        <taxon>Verrucalvaceae</taxon>
        <taxon>Aphanomyces</taxon>
    </lineage>
</organism>
<feature type="domain" description="WRKY19-like zinc finger" evidence="1">
    <location>
        <begin position="78"/>
        <end position="101"/>
    </location>
</feature>
<accession>A0A485LBR8</accession>
<dbReference type="EMBL" id="CAADRA010006466">
    <property type="protein sequence ID" value="VFT95827.1"/>
    <property type="molecule type" value="Genomic_DNA"/>
</dbReference>
<evidence type="ECO:0000259" key="1">
    <source>
        <dbReference type="Pfam" id="PF24906"/>
    </source>
</evidence>
<proteinExistence type="predicted"/>
<dbReference type="PANTHER" id="PTHR31827">
    <property type="entry name" value="EMB|CAB89363.1"/>
    <property type="match status" value="1"/>
</dbReference>
<dbReference type="AlphaFoldDB" id="A0A485LBR8"/>
<keyword evidence="4" id="KW-1185">Reference proteome</keyword>
<evidence type="ECO:0000313" key="3">
    <source>
        <dbReference type="EMBL" id="VFT95827.1"/>
    </source>
</evidence>
<dbReference type="Pfam" id="PF24906">
    <property type="entry name" value="Zf_WRKY19"/>
    <property type="match status" value="1"/>
</dbReference>
<dbReference type="EMBL" id="VJMH01006445">
    <property type="protein sequence ID" value="KAF0689451.1"/>
    <property type="molecule type" value="Genomic_DNA"/>
</dbReference>
<dbReference type="PANTHER" id="PTHR31827:SF1">
    <property type="entry name" value="EMB|CAB89363.1"/>
    <property type="match status" value="1"/>
</dbReference>
<dbReference type="InterPro" id="IPR056866">
    <property type="entry name" value="Znf_WRKY19"/>
</dbReference>
<dbReference type="Proteomes" id="UP000332933">
    <property type="component" value="Unassembled WGS sequence"/>
</dbReference>
<evidence type="ECO:0000313" key="2">
    <source>
        <dbReference type="EMBL" id="KAF0689451.1"/>
    </source>
</evidence>
<evidence type="ECO:0000313" key="4">
    <source>
        <dbReference type="Proteomes" id="UP000332933"/>
    </source>
</evidence>
<protein>
    <submittedName>
        <fullName evidence="3">Aste57867_19103 protein</fullName>
    </submittedName>
</protein>
<name>A0A485LBR8_9STRA</name>
<gene>
    <name evidence="3" type="primary">Aste57867_19103</name>
    <name evidence="2" type="ORF">As57867_019039</name>
    <name evidence="3" type="ORF">ASTE57867_19103</name>
</gene>
<reference evidence="3 4" key="1">
    <citation type="submission" date="2019-03" db="EMBL/GenBank/DDBJ databases">
        <authorList>
            <person name="Gaulin E."/>
            <person name="Dumas B."/>
        </authorList>
    </citation>
    <scope>NUCLEOTIDE SEQUENCE [LARGE SCALE GENOMIC DNA]</scope>
    <source>
        <strain evidence="3">CBS 568.67</strain>
    </source>
</reference>
<dbReference type="OrthoDB" id="73726at2759"/>